<organism evidence="1 2">
    <name type="scientific">Elysia marginata</name>
    <dbReference type="NCBI Taxonomy" id="1093978"/>
    <lineage>
        <taxon>Eukaryota</taxon>
        <taxon>Metazoa</taxon>
        <taxon>Spiralia</taxon>
        <taxon>Lophotrochozoa</taxon>
        <taxon>Mollusca</taxon>
        <taxon>Gastropoda</taxon>
        <taxon>Heterobranchia</taxon>
        <taxon>Euthyneura</taxon>
        <taxon>Panpulmonata</taxon>
        <taxon>Sacoglossa</taxon>
        <taxon>Placobranchoidea</taxon>
        <taxon>Plakobranchidae</taxon>
        <taxon>Elysia</taxon>
    </lineage>
</organism>
<protein>
    <submittedName>
        <fullName evidence="1">Uncharacterized protein</fullName>
    </submittedName>
</protein>
<reference evidence="1 2" key="1">
    <citation type="journal article" date="2021" name="Elife">
        <title>Chloroplast acquisition without the gene transfer in kleptoplastic sea slugs, Plakobranchus ocellatus.</title>
        <authorList>
            <person name="Maeda T."/>
            <person name="Takahashi S."/>
            <person name="Yoshida T."/>
            <person name="Shimamura S."/>
            <person name="Takaki Y."/>
            <person name="Nagai Y."/>
            <person name="Toyoda A."/>
            <person name="Suzuki Y."/>
            <person name="Arimoto A."/>
            <person name="Ishii H."/>
            <person name="Satoh N."/>
            <person name="Nishiyama T."/>
            <person name="Hasebe M."/>
            <person name="Maruyama T."/>
            <person name="Minagawa J."/>
            <person name="Obokata J."/>
            <person name="Shigenobu S."/>
        </authorList>
    </citation>
    <scope>NUCLEOTIDE SEQUENCE [LARGE SCALE GENOMIC DNA]</scope>
</reference>
<gene>
    <name evidence="1" type="ORF">ElyMa_001778900</name>
</gene>
<evidence type="ECO:0000313" key="2">
    <source>
        <dbReference type="Proteomes" id="UP000762676"/>
    </source>
</evidence>
<dbReference type="AlphaFoldDB" id="A0AAV4ECV8"/>
<evidence type="ECO:0000313" key="1">
    <source>
        <dbReference type="EMBL" id="GFR58837.1"/>
    </source>
</evidence>
<dbReference type="Proteomes" id="UP000762676">
    <property type="component" value="Unassembled WGS sequence"/>
</dbReference>
<name>A0AAV4ECV8_9GAST</name>
<accession>A0AAV4ECV8</accession>
<proteinExistence type="predicted"/>
<dbReference type="EMBL" id="BMAT01003620">
    <property type="protein sequence ID" value="GFR58837.1"/>
    <property type="molecule type" value="Genomic_DNA"/>
</dbReference>
<keyword evidence="2" id="KW-1185">Reference proteome</keyword>
<sequence>MILIEVPLAVYSTVQRIMTELEITTIAAHASPPRVPLAHSPSLSQSLLDSTGFSAHTKPRAALLASQPFILLISACQKLLRFTACRRCRVCISEGPRVYGAEFEKQDGLEQIQSDNRVKVVVEAEKG</sequence>
<comment type="caution">
    <text evidence="1">The sequence shown here is derived from an EMBL/GenBank/DDBJ whole genome shotgun (WGS) entry which is preliminary data.</text>
</comment>